<evidence type="ECO:0000256" key="2">
    <source>
        <dbReference type="SAM" id="Coils"/>
    </source>
</evidence>
<comment type="caution">
    <text evidence="4">The sequence shown here is derived from an EMBL/GenBank/DDBJ whole genome shotgun (WGS) entry which is preliminary data.</text>
</comment>
<name>A0A918J0J8_9FLAO</name>
<dbReference type="Gene3D" id="6.10.250.3150">
    <property type="match status" value="1"/>
</dbReference>
<proteinExistence type="predicted"/>
<dbReference type="GO" id="GO:0004222">
    <property type="term" value="F:metalloendopeptidase activity"/>
    <property type="evidence" value="ECO:0007669"/>
    <property type="project" value="TreeGrafter"/>
</dbReference>
<feature type="domain" description="M23ase beta-sheet core" evidence="3">
    <location>
        <begin position="315"/>
        <end position="407"/>
    </location>
</feature>
<protein>
    <submittedName>
        <fullName evidence="4">Peptidase M23</fullName>
    </submittedName>
</protein>
<keyword evidence="2" id="KW-0175">Coiled coil</keyword>
<dbReference type="Pfam" id="PF01551">
    <property type="entry name" value="Peptidase_M23"/>
    <property type="match status" value="1"/>
</dbReference>
<reference evidence="4" key="1">
    <citation type="journal article" date="2014" name="Int. J. Syst. Evol. Microbiol.">
        <title>Complete genome sequence of Corynebacterium casei LMG S-19264T (=DSM 44701T), isolated from a smear-ripened cheese.</title>
        <authorList>
            <consortium name="US DOE Joint Genome Institute (JGI-PGF)"/>
            <person name="Walter F."/>
            <person name="Albersmeier A."/>
            <person name="Kalinowski J."/>
            <person name="Ruckert C."/>
        </authorList>
    </citation>
    <scope>NUCLEOTIDE SEQUENCE</scope>
    <source>
        <strain evidence="4">KCTC 12113</strain>
    </source>
</reference>
<dbReference type="RefSeq" id="WP_026813587.1">
    <property type="nucleotide sequence ID" value="NZ_BMWP01000016.1"/>
</dbReference>
<feature type="coiled-coil region" evidence="2">
    <location>
        <begin position="23"/>
        <end position="57"/>
    </location>
</feature>
<dbReference type="InterPro" id="IPR011055">
    <property type="entry name" value="Dup_hybrid_motif"/>
</dbReference>
<keyword evidence="5" id="KW-1185">Reference proteome</keyword>
<dbReference type="PANTHER" id="PTHR21666:SF289">
    <property type="entry name" value="L-ALA--D-GLU ENDOPEPTIDASE"/>
    <property type="match status" value="1"/>
</dbReference>
<organism evidence="4 5">
    <name type="scientific">Arenibacter certesii</name>
    <dbReference type="NCBI Taxonomy" id="228955"/>
    <lineage>
        <taxon>Bacteria</taxon>
        <taxon>Pseudomonadati</taxon>
        <taxon>Bacteroidota</taxon>
        <taxon>Flavobacteriia</taxon>
        <taxon>Flavobacteriales</taxon>
        <taxon>Flavobacteriaceae</taxon>
        <taxon>Arenibacter</taxon>
    </lineage>
</organism>
<keyword evidence="1" id="KW-0732">Signal</keyword>
<dbReference type="InterPro" id="IPR016047">
    <property type="entry name" value="M23ase_b-sheet_dom"/>
</dbReference>
<dbReference type="Proteomes" id="UP000634668">
    <property type="component" value="Unassembled WGS sequence"/>
</dbReference>
<dbReference type="CDD" id="cd12797">
    <property type="entry name" value="M23_peptidase"/>
    <property type="match status" value="1"/>
</dbReference>
<dbReference type="Gene3D" id="2.70.70.10">
    <property type="entry name" value="Glucose Permease (Domain IIA)"/>
    <property type="match status" value="1"/>
</dbReference>
<reference evidence="4" key="2">
    <citation type="submission" date="2020-09" db="EMBL/GenBank/DDBJ databases">
        <authorList>
            <person name="Sun Q."/>
            <person name="Kim S."/>
        </authorList>
    </citation>
    <scope>NUCLEOTIDE SEQUENCE</scope>
    <source>
        <strain evidence="4">KCTC 12113</strain>
    </source>
</reference>
<feature type="coiled-coil region" evidence="2">
    <location>
        <begin position="171"/>
        <end position="244"/>
    </location>
</feature>
<dbReference type="SUPFAM" id="SSF51261">
    <property type="entry name" value="Duplicated hybrid motif"/>
    <property type="match status" value="1"/>
</dbReference>
<evidence type="ECO:0000313" key="4">
    <source>
        <dbReference type="EMBL" id="GGW38519.1"/>
    </source>
</evidence>
<gene>
    <name evidence="4" type="ORF">GCM10007383_24060</name>
</gene>
<evidence type="ECO:0000313" key="5">
    <source>
        <dbReference type="Proteomes" id="UP000634668"/>
    </source>
</evidence>
<evidence type="ECO:0000256" key="1">
    <source>
        <dbReference type="ARBA" id="ARBA00022729"/>
    </source>
</evidence>
<dbReference type="EMBL" id="BMWP01000016">
    <property type="protein sequence ID" value="GGW38519.1"/>
    <property type="molecule type" value="Genomic_DNA"/>
</dbReference>
<evidence type="ECO:0000259" key="3">
    <source>
        <dbReference type="Pfam" id="PF01551"/>
    </source>
</evidence>
<accession>A0A918J0J8</accession>
<dbReference type="AlphaFoldDB" id="A0A918J0J8"/>
<dbReference type="InterPro" id="IPR050570">
    <property type="entry name" value="Cell_wall_metabolism_enzyme"/>
</dbReference>
<sequence>MGIKRSSIVYILFLLCHLGGTGLFAQTSEQKALETKREQLEKEIKEINRLLFAEKKEKGNVLDQMEAMDHKINVRQQLIRVTNQQSNLLNRQINTNIRNIGKLRDDLDRLKEDYGNMILKSYQNKSQESRLMFLLSSEDFFQAFKRLQYMKQYTQYRKEQGEQILVKTDELTQLNKDLSEQRKEKDRLVAENTAVKNQLFKEMQSQKELLNTIKRNESKYATQIKNKQQEAKRIDAQIERLIRMAIAASNKETTKSSGTKAASSSTFVLTPEATIVANNFSANKGKLIWPVEKGIKRQGFGIYKDAVYPGIKHQSNGVIIATDPGSQARSIFEGEVIAILSVPGGNKGVQIKHGNYISTYYNLSTVNVKKGDKVSIKSNLGEIYTSKTNGNTQLKFYLYRDSTKLNPEDWIYQL</sequence>
<dbReference type="PANTHER" id="PTHR21666">
    <property type="entry name" value="PEPTIDASE-RELATED"/>
    <property type="match status" value="1"/>
</dbReference>